<dbReference type="KEGG" id="psco:LY89DRAFT_761570"/>
<dbReference type="Proteomes" id="UP000070700">
    <property type="component" value="Unassembled WGS sequence"/>
</dbReference>
<feature type="non-terminal residue" evidence="2">
    <location>
        <position position="1"/>
    </location>
</feature>
<dbReference type="InParanoid" id="A0A132BDS1"/>
<feature type="region of interest" description="Disordered" evidence="1">
    <location>
        <begin position="622"/>
        <end position="667"/>
    </location>
</feature>
<reference evidence="2 3" key="1">
    <citation type="submission" date="2015-10" db="EMBL/GenBank/DDBJ databases">
        <title>Full genome of DAOMC 229536 Phialocephala scopiformis, a fungal endophyte of spruce producing the potent anti-insectan compound rugulosin.</title>
        <authorList>
            <consortium name="DOE Joint Genome Institute"/>
            <person name="Walker A.K."/>
            <person name="Frasz S.L."/>
            <person name="Seifert K.A."/>
            <person name="Miller J.D."/>
            <person name="Mondo S.J."/>
            <person name="Labutti K."/>
            <person name="Lipzen A."/>
            <person name="Dockter R."/>
            <person name="Kennedy M."/>
            <person name="Grigoriev I.V."/>
            <person name="Spatafora J.W."/>
        </authorList>
    </citation>
    <scope>NUCLEOTIDE SEQUENCE [LARGE SCALE GENOMIC DNA]</scope>
    <source>
        <strain evidence="2 3">CBS 120377</strain>
    </source>
</reference>
<dbReference type="OrthoDB" id="2922289at2759"/>
<dbReference type="PANTHER" id="PTHR40788">
    <property type="entry name" value="CLR5 DOMAIN-CONTAINING PROTEIN-RELATED"/>
    <property type="match status" value="1"/>
</dbReference>
<proteinExistence type="predicted"/>
<organism evidence="2 3">
    <name type="scientific">Mollisia scopiformis</name>
    <name type="common">Conifer needle endophyte fungus</name>
    <name type="synonym">Phialocephala scopiformis</name>
    <dbReference type="NCBI Taxonomy" id="149040"/>
    <lineage>
        <taxon>Eukaryota</taxon>
        <taxon>Fungi</taxon>
        <taxon>Dikarya</taxon>
        <taxon>Ascomycota</taxon>
        <taxon>Pezizomycotina</taxon>
        <taxon>Leotiomycetes</taxon>
        <taxon>Helotiales</taxon>
        <taxon>Mollisiaceae</taxon>
        <taxon>Mollisia</taxon>
    </lineage>
</organism>
<evidence type="ECO:0000313" key="2">
    <source>
        <dbReference type="EMBL" id="KUJ09817.1"/>
    </source>
</evidence>
<protein>
    <submittedName>
        <fullName evidence="2">Uncharacterized protein</fullName>
    </submittedName>
</protein>
<feature type="compositionally biased region" description="Basic and acidic residues" evidence="1">
    <location>
        <begin position="629"/>
        <end position="648"/>
    </location>
</feature>
<name>A0A132BDS1_MOLSC</name>
<dbReference type="Pfam" id="PF07927">
    <property type="entry name" value="HicA_toxin"/>
    <property type="match status" value="1"/>
</dbReference>
<evidence type="ECO:0000313" key="3">
    <source>
        <dbReference type="Proteomes" id="UP000070700"/>
    </source>
</evidence>
<dbReference type="AlphaFoldDB" id="A0A132BDS1"/>
<gene>
    <name evidence="2" type="ORF">LY89DRAFT_761570</name>
</gene>
<dbReference type="RefSeq" id="XP_018064172.1">
    <property type="nucleotide sequence ID" value="XM_018221554.1"/>
</dbReference>
<sequence>ISNEKAEVACTEMIQSINDNRAFLQHELTLRGEGIARRWRKKTLKNREGLLKTVDPEMYDRKWHEGHIGYEARYDNWLIEARKYQNLHLLPYMSLENLKEDPSRLIKLLQLRTKYSPADLAAADNRRLSFGWTTGILETAFNGYAVVMYGPRYGSLVPWVRDEVHRGDSIGFPRGQLILKAQNHLPSVLRGVVEVLIDGLPEDKDIAASTNPSLLALPNTGESTVYVDEAFSSCSTIFDLEKLSDIASSYFKLARDHLSHLQIDLAYMRRYVQIIQKFGYSKLPEKITFFMTTRDLDYEAWGIRHWAWIREEISELKQIQARFADQINCDQTVPPKYRNKLASFEALIIHLLDVQSRHIQFGFPYHPGFQHHYDFEYSMEDSTIHLSHGFKGRSDDLREQAIANAESFVKDPLHWCVASLTINPDAPGVLDKFRVLEFLDQHLSKATTEERARIDETLLRKISDLAAFNELLTLVRLHRPRAVQRDMSEMRSTEESLAWRFMSKTRIKYELDHNREMMSTERTLQEIPLLYNTLGHLLRAFMDQEPPKDMSDRGWMIKDIAQRKALRCFWDGLRQQHQKRLKDAGISRTDIVDDLKLISADSDPVFLAALEAERKEFLAHSMGVPPSAKEPRPRPRQSIKDTNVRQEKVSQGLVEPTKFKPKTRGEASSIDQELEDLNIIPSNDAQVPSEKVPVKKSAFEVFSSLFPRRGGSKSVLWDKFVDAMAKVGFMSRRSGGSAVTFEPSGESKWYGQGSIVFHRPHPDSTIDPVMLNSIGKRMKKWFGWGNETFELGN</sequence>
<dbReference type="GO" id="GO:0003729">
    <property type="term" value="F:mRNA binding"/>
    <property type="evidence" value="ECO:0007669"/>
    <property type="project" value="InterPro"/>
</dbReference>
<evidence type="ECO:0000256" key="1">
    <source>
        <dbReference type="SAM" id="MobiDB-lite"/>
    </source>
</evidence>
<keyword evidence="3" id="KW-1185">Reference proteome</keyword>
<dbReference type="GeneID" id="28831280"/>
<dbReference type="InterPro" id="IPR012933">
    <property type="entry name" value="HicA_mRNA_interferase"/>
</dbReference>
<dbReference type="PANTHER" id="PTHR40788:SF1">
    <property type="entry name" value="IPA PROTEIN"/>
    <property type="match status" value="1"/>
</dbReference>
<dbReference type="EMBL" id="KQ947431">
    <property type="protein sequence ID" value="KUJ09817.1"/>
    <property type="molecule type" value="Genomic_DNA"/>
</dbReference>
<accession>A0A132BDS1</accession>